<protein>
    <submittedName>
        <fullName evidence="2">Microcystin-dependent protein</fullName>
    </submittedName>
</protein>
<sequence length="179" mass="19030">MENYFGEIRLFAGDYAPDGWLLCDGRVLRISEYEILFSLIGTLWGGDGNQTFKLPDLRGRVVIGSGTGVGLAPRSIGEAGGEETVRLYAHAMPGHTHALKVSQGPATTNVPTNAVFAATRSPTAPTGREGLAYCKQVNDDRTLAAETITSVGGDQPHFNVMPSLALNYIIATSGTYPSE</sequence>
<dbReference type="AlphaFoldDB" id="A0A1G4QLR7"/>
<dbReference type="STRING" id="177413.SAMN05660859_1287"/>
<dbReference type="Proteomes" id="UP000198889">
    <property type="component" value="Unassembled WGS sequence"/>
</dbReference>
<dbReference type="EMBL" id="FMTP01000001">
    <property type="protein sequence ID" value="SCW45351.1"/>
    <property type="molecule type" value="Genomic_DNA"/>
</dbReference>
<name>A0A1G4QLR7_9HYPH</name>
<organism evidence="2 3">
    <name type="scientific">Ancylobacter rudongensis</name>
    <dbReference type="NCBI Taxonomy" id="177413"/>
    <lineage>
        <taxon>Bacteria</taxon>
        <taxon>Pseudomonadati</taxon>
        <taxon>Pseudomonadota</taxon>
        <taxon>Alphaproteobacteria</taxon>
        <taxon>Hyphomicrobiales</taxon>
        <taxon>Xanthobacteraceae</taxon>
        <taxon>Ancylobacter</taxon>
    </lineage>
</organism>
<keyword evidence="3" id="KW-1185">Reference proteome</keyword>
<dbReference type="RefSeq" id="WP_091437012.1">
    <property type="nucleotide sequence ID" value="NZ_FMTP01000001.1"/>
</dbReference>
<reference evidence="3" key="1">
    <citation type="submission" date="2016-10" db="EMBL/GenBank/DDBJ databases">
        <authorList>
            <person name="Varghese N."/>
            <person name="Submissions S."/>
        </authorList>
    </citation>
    <scope>NUCLEOTIDE SEQUENCE [LARGE SCALE GENOMIC DNA]</scope>
    <source>
        <strain evidence="3">CGMCC 1.1761</strain>
    </source>
</reference>
<accession>A0A1G4QLR7</accession>
<evidence type="ECO:0000259" key="1">
    <source>
        <dbReference type="Pfam" id="PF07484"/>
    </source>
</evidence>
<feature type="domain" description="Phage tail collar" evidence="1">
    <location>
        <begin position="6"/>
        <end position="62"/>
    </location>
</feature>
<dbReference type="InterPro" id="IPR011083">
    <property type="entry name" value="Phage_tail_collar_dom"/>
</dbReference>
<dbReference type="Gene3D" id="3.90.1340.10">
    <property type="entry name" value="Phage tail collar domain"/>
    <property type="match status" value="1"/>
</dbReference>
<proteinExistence type="predicted"/>
<evidence type="ECO:0000313" key="3">
    <source>
        <dbReference type="Proteomes" id="UP000198889"/>
    </source>
</evidence>
<evidence type="ECO:0000313" key="2">
    <source>
        <dbReference type="EMBL" id="SCW45351.1"/>
    </source>
</evidence>
<dbReference type="InterPro" id="IPR037053">
    <property type="entry name" value="Phage_tail_collar_dom_sf"/>
</dbReference>
<gene>
    <name evidence="2" type="ORF">SAMN05660859_1287</name>
</gene>
<dbReference type="Pfam" id="PF07484">
    <property type="entry name" value="Collar"/>
    <property type="match status" value="1"/>
</dbReference>
<dbReference type="SUPFAM" id="SSF88874">
    <property type="entry name" value="Receptor-binding domain of short tail fibre protein gp12"/>
    <property type="match status" value="1"/>
</dbReference>